<organism evidence="8 9">
    <name type="scientific">Tessaracoccus oleiagri</name>
    <dbReference type="NCBI Taxonomy" id="686624"/>
    <lineage>
        <taxon>Bacteria</taxon>
        <taxon>Bacillati</taxon>
        <taxon>Actinomycetota</taxon>
        <taxon>Actinomycetes</taxon>
        <taxon>Propionibacteriales</taxon>
        <taxon>Propionibacteriaceae</taxon>
        <taxon>Tessaracoccus</taxon>
    </lineage>
</organism>
<dbReference type="CDD" id="cd03230">
    <property type="entry name" value="ABC_DR_subfamily_A"/>
    <property type="match status" value="1"/>
</dbReference>
<dbReference type="PROSITE" id="PS50893">
    <property type="entry name" value="ABC_TRANSPORTER_2"/>
    <property type="match status" value="1"/>
</dbReference>
<evidence type="ECO:0000256" key="1">
    <source>
        <dbReference type="ARBA" id="ARBA00004202"/>
    </source>
</evidence>
<dbReference type="InterPro" id="IPR003439">
    <property type="entry name" value="ABC_transporter-like_ATP-bd"/>
</dbReference>
<dbReference type="STRING" id="686624.SAMN04488242_1341"/>
<reference evidence="8 9" key="1">
    <citation type="submission" date="2016-10" db="EMBL/GenBank/DDBJ databases">
        <authorList>
            <person name="de Groot N.N."/>
        </authorList>
    </citation>
    <scope>NUCLEOTIDE SEQUENCE [LARGE SCALE GENOMIC DNA]</scope>
    <source>
        <strain evidence="8 9">CGMCC 1.9159</strain>
    </source>
</reference>
<dbReference type="InterPro" id="IPR050763">
    <property type="entry name" value="ABC_transporter_ATP-binding"/>
</dbReference>
<evidence type="ECO:0000313" key="8">
    <source>
        <dbReference type="EMBL" id="SDL38540.1"/>
    </source>
</evidence>
<accession>A0A1G9JLQ1</accession>
<gene>
    <name evidence="8" type="ORF">SAMN04488242_1341</name>
</gene>
<dbReference type="RefSeq" id="WP_093250199.1">
    <property type="nucleotide sequence ID" value="NZ_FNGP01000002.1"/>
</dbReference>
<keyword evidence="6" id="KW-0046">Antibiotic resistance</keyword>
<keyword evidence="3" id="KW-0813">Transport</keyword>
<dbReference type="GO" id="GO:0016887">
    <property type="term" value="F:ATP hydrolysis activity"/>
    <property type="evidence" value="ECO:0007669"/>
    <property type="project" value="InterPro"/>
</dbReference>
<dbReference type="GO" id="GO:0046677">
    <property type="term" value="P:response to antibiotic"/>
    <property type="evidence" value="ECO:0007669"/>
    <property type="project" value="UniProtKB-KW"/>
</dbReference>
<dbReference type="GO" id="GO:0005524">
    <property type="term" value="F:ATP binding"/>
    <property type="evidence" value="ECO:0007669"/>
    <property type="project" value="UniProtKB-KW"/>
</dbReference>
<comment type="subcellular location">
    <subcellularLocation>
        <location evidence="1">Cell membrane</location>
        <topology evidence="1">Peripheral membrane protein</topology>
    </subcellularLocation>
</comment>
<dbReference type="Proteomes" id="UP000199475">
    <property type="component" value="Unassembled WGS sequence"/>
</dbReference>
<proteinExistence type="inferred from homology"/>
<dbReference type="OrthoDB" id="5193808at2"/>
<evidence type="ECO:0000256" key="5">
    <source>
        <dbReference type="ARBA" id="ARBA00022840"/>
    </source>
</evidence>
<evidence type="ECO:0000256" key="4">
    <source>
        <dbReference type="ARBA" id="ARBA00022741"/>
    </source>
</evidence>
<protein>
    <submittedName>
        <fullName evidence="8">ABC-2 type transport system ATP-binding protein</fullName>
    </submittedName>
</protein>
<dbReference type="AlphaFoldDB" id="A0A1G9JLQ1"/>
<evidence type="ECO:0000313" key="9">
    <source>
        <dbReference type="Proteomes" id="UP000199475"/>
    </source>
</evidence>
<dbReference type="PANTHER" id="PTHR42711">
    <property type="entry name" value="ABC TRANSPORTER ATP-BINDING PROTEIN"/>
    <property type="match status" value="1"/>
</dbReference>
<dbReference type="PANTHER" id="PTHR42711:SF5">
    <property type="entry name" value="ABC TRANSPORTER ATP-BINDING PROTEIN NATA"/>
    <property type="match status" value="1"/>
</dbReference>
<comment type="similarity">
    <text evidence="2">Belongs to the ABC transporter superfamily.</text>
</comment>
<dbReference type="SMART" id="SM00382">
    <property type="entry name" value="AAA"/>
    <property type="match status" value="1"/>
</dbReference>
<dbReference type="SUPFAM" id="SSF52540">
    <property type="entry name" value="P-loop containing nucleoside triphosphate hydrolases"/>
    <property type="match status" value="1"/>
</dbReference>
<dbReference type="GO" id="GO:0005886">
    <property type="term" value="C:plasma membrane"/>
    <property type="evidence" value="ECO:0007669"/>
    <property type="project" value="UniProtKB-SubCell"/>
</dbReference>
<dbReference type="InterPro" id="IPR027417">
    <property type="entry name" value="P-loop_NTPase"/>
</dbReference>
<evidence type="ECO:0000256" key="6">
    <source>
        <dbReference type="ARBA" id="ARBA00023251"/>
    </source>
</evidence>
<evidence type="ECO:0000256" key="2">
    <source>
        <dbReference type="ARBA" id="ARBA00005417"/>
    </source>
</evidence>
<dbReference type="Pfam" id="PF00005">
    <property type="entry name" value="ABC_tran"/>
    <property type="match status" value="1"/>
</dbReference>
<dbReference type="Gene3D" id="3.40.50.300">
    <property type="entry name" value="P-loop containing nucleotide triphosphate hydrolases"/>
    <property type="match status" value="1"/>
</dbReference>
<keyword evidence="4" id="KW-0547">Nucleotide-binding</keyword>
<name>A0A1G9JLQ1_9ACTN</name>
<dbReference type="InterPro" id="IPR003593">
    <property type="entry name" value="AAA+_ATPase"/>
</dbReference>
<dbReference type="EMBL" id="FNGP01000002">
    <property type="protein sequence ID" value="SDL38540.1"/>
    <property type="molecule type" value="Genomic_DNA"/>
</dbReference>
<evidence type="ECO:0000256" key="3">
    <source>
        <dbReference type="ARBA" id="ARBA00022448"/>
    </source>
</evidence>
<evidence type="ECO:0000259" key="7">
    <source>
        <dbReference type="PROSITE" id="PS50893"/>
    </source>
</evidence>
<feature type="domain" description="ABC transporter" evidence="7">
    <location>
        <begin position="6"/>
        <end position="231"/>
    </location>
</feature>
<keyword evidence="9" id="KW-1185">Reference proteome</keyword>
<sequence length="296" mass="32883">MSTPAIRTHGLVKRYGRFEAVKGIDLEIRAGEVFGFLGPNGAGKSTTIRVLLDEIRPTAGRAELLGLDSRRDAVEIHRRIGYLPSDLALYPKMTGRDTLRFFGGLRGGVDQSYVGELVDRFDADLDKRTGELSTGNRQKIGLILAFMHRPELVIMDEPNAGLDPLVQHQFQQLVRETVAEGRTVFLSSHTLSEVQRVADRVGIIRDGHMVAVEDIDDLRAVRRVDLLLDPQPRAVDFEALAGARDVVVADHRVHLSFDGELGALLEAVTARYRILDLSASDADLEEVFLAFYRDSR</sequence>
<keyword evidence="5 8" id="KW-0067">ATP-binding</keyword>